<evidence type="ECO:0000313" key="3">
    <source>
        <dbReference type="Proteomes" id="UP000297693"/>
    </source>
</evidence>
<dbReference type="Proteomes" id="UP000297693">
    <property type="component" value="Unassembled WGS sequence"/>
</dbReference>
<organism evidence="2 3">
    <name type="scientific">Leptospira ognonensis</name>
    <dbReference type="NCBI Taxonomy" id="2484945"/>
    <lineage>
        <taxon>Bacteria</taxon>
        <taxon>Pseudomonadati</taxon>
        <taxon>Spirochaetota</taxon>
        <taxon>Spirochaetia</taxon>
        <taxon>Leptospirales</taxon>
        <taxon>Leptospiraceae</taxon>
        <taxon>Leptospira</taxon>
    </lineage>
</organism>
<keyword evidence="3" id="KW-1185">Reference proteome</keyword>
<evidence type="ECO:0000259" key="1">
    <source>
        <dbReference type="Pfam" id="PF01171"/>
    </source>
</evidence>
<dbReference type="AlphaFoldDB" id="A0A4R9K4D7"/>
<evidence type="ECO:0000313" key="2">
    <source>
        <dbReference type="EMBL" id="TGL59168.1"/>
    </source>
</evidence>
<dbReference type="InterPro" id="IPR014729">
    <property type="entry name" value="Rossmann-like_a/b/a_fold"/>
</dbReference>
<gene>
    <name evidence="2" type="ORF">EHQ58_09675</name>
</gene>
<proteinExistence type="predicted"/>
<accession>A0A4R9K4D7</accession>
<feature type="domain" description="tRNA(Ile)-lysidine/2-thiocytidine synthase N-terminal" evidence="1">
    <location>
        <begin position="33"/>
        <end position="83"/>
    </location>
</feature>
<dbReference type="RefSeq" id="WP_135623694.1">
    <property type="nucleotide sequence ID" value="NZ_RQGD01000025.1"/>
</dbReference>
<dbReference type="Pfam" id="PF01171">
    <property type="entry name" value="ATP_bind_3"/>
    <property type="match status" value="1"/>
</dbReference>
<sequence>MNFPREIQNILESLIDRIGREQVLKPSFGKYALISYSGGKDSSILLLFYEYLHSKYLIPRPHIFHLNHQIRDNDSQENEIVDFIRSRYPHFDLKKKIFLT</sequence>
<name>A0A4R9K4D7_9LEPT</name>
<dbReference type="OrthoDB" id="9774475at2"/>
<dbReference type="SUPFAM" id="SSF52402">
    <property type="entry name" value="Adenine nucleotide alpha hydrolases-like"/>
    <property type="match status" value="1"/>
</dbReference>
<dbReference type="InterPro" id="IPR011063">
    <property type="entry name" value="TilS/TtcA_N"/>
</dbReference>
<comment type="caution">
    <text evidence="2">The sequence shown here is derived from an EMBL/GenBank/DDBJ whole genome shotgun (WGS) entry which is preliminary data.</text>
</comment>
<protein>
    <submittedName>
        <fullName evidence="2">Arginosuccinate synthase</fullName>
    </submittedName>
</protein>
<reference evidence="2" key="1">
    <citation type="journal article" date="2019" name="PLoS Negl. Trop. Dis.">
        <title>Revisiting the worldwide diversity of Leptospira species in the environment.</title>
        <authorList>
            <person name="Vincent A.T."/>
            <person name="Schiettekatte O."/>
            <person name="Bourhy P."/>
            <person name="Veyrier F.J."/>
            <person name="Picardeau M."/>
        </authorList>
    </citation>
    <scope>NUCLEOTIDE SEQUENCE [LARGE SCALE GENOMIC DNA]</scope>
    <source>
        <strain evidence="2">201702476</strain>
    </source>
</reference>
<dbReference type="EMBL" id="RQGD01000025">
    <property type="protein sequence ID" value="TGL59168.1"/>
    <property type="molecule type" value="Genomic_DNA"/>
</dbReference>
<dbReference type="Gene3D" id="3.40.50.620">
    <property type="entry name" value="HUPs"/>
    <property type="match status" value="1"/>
</dbReference>